<feature type="compositionally biased region" description="Basic and acidic residues" evidence="2">
    <location>
        <begin position="116"/>
        <end position="134"/>
    </location>
</feature>
<reference evidence="3 4" key="1">
    <citation type="journal article" date="2021" name="Elife">
        <title>Chloroplast acquisition without the gene transfer in kleptoplastic sea slugs, Plakobranchus ocellatus.</title>
        <authorList>
            <person name="Maeda T."/>
            <person name="Takahashi S."/>
            <person name="Yoshida T."/>
            <person name="Shimamura S."/>
            <person name="Takaki Y."/>
            <person name="Nagai Y."/>
            <person name="Toyoda A."/>
            <person name="Suzuki Y."/>
            <person name="Arimoto A."/>
            <person name="Ishii H."/>
            <person name="Satoh N."/>
            <person name="Nishiyama T."/>
            <person name="Hasebe M."/>
            <person name="Maruyama T."/>
            <person name="Minagawa J."/>
            <person name="Obokata J."/>
            <person name="Shigenobu S."/>
        </authorList>
    </citation>
    <scope>NUCLEOTIDE SEQUENCE [LARGE SCALE GENOMIC DNA]</scope>
</reference>
<feature type="region of interest" description="Disordered" evidence="2">
    <location>
        <begin position="112"/>
        <end position="143"/>
    </location>
</feature>
<protein>
    <submittedName>
        <fullName evidence="3">MYCBP-associated protein-like isoform X4</fullName>
    </submittedName>
</protein>
<dbReference type="InterPro" id="IPR032707">
    <property type="entry name" value="MYCBPAP"/>
</dbReference>
<feature type="region of interest" description="Disordered" evidence="2">
    <location>
        <begin position="1"/>
        <end position="74"/>
    </location>
</feature>
<sequence length="558" mass="63514">MSRTGWERRKKGAGVVGKQWAPRPPSTEKKMGTTRQVAVQKTKKQPDMGKPKSRMVSVAKPAPPDAPVKPLQFSGIAGPKYDENGEVITHSLLGTYEDFHREATRRGDIMANLPTPREEHGRADTPTVKYEKSKRQQKAKLSRDDNNALANWQHRMLERKRQQGYISNNFRKVQEQRYLVDRAIPGVDYGKGYRVGSEFWHQQEQFGDDLTGLQGYPAPVEHVGLPAVVKEEKGCEWLGKNNPHVNYPWHKSPFLEQRKKQLQPFMDEMDPWKPDFEGLQIIGSNQPYQGDVKTKVAEGEGDDLEYDAYLDELSGEKRAQPFDGEEEDEVKEEGSESKSILAQTEGEKAPVFGPSLLFGGQPARWTGDSFSYKNEVGIEARVTFEAFTGDRVTSFLELVNDGTTSIYYDWKKMSKENPFELVQKQIQRVYFNNASGVILPGETLRFPFVFKSPNAGVFSEQWNLETRPVVCGGAALLVTLRGVAIQEDKFKDQRERLEKELVQRQAQQVVGQILFEMVSGIRTPERCRSPVDAYVTEEEIFRRNNPGVRVKLVFFVLF</sequence>
<dbReference type="Proteomes" id="UP000762676">
    <property type="component" value="Unassembled WGS sequence"/>
</dbReference>
<evidence type="ECO:0000313" key="3">
    <source>
        <dbReference type="EMBL" id="GFS04279.1"/>
    </source>
</evidence>
<dbReference type="EMBL" id="BMAT01002304">
    <property type="protein sequence ID" value="GFS04279.1"/>
    <property type="molecule type" value="Genomic_DNA"/>
</dbReference>
<organism evidence="3 4">
    <name type="scientific">Elysia marginata</name>
    <dbReference type="NCBI Taxonomy" id="1093978"/>
    <lineage>
        <taxon>Eukaryota</taxon>
        <taxon>Metazoa</taxon>
        <taxon>Spiralia</taxon>
        <taxon>Lophotrochozoa</taxon>
        <taxon>Mollusca</taxon>
        <taxon>Gastropoda</taxon>
        <taxon>Heterobranchia</taxon>
        <taxon>Euthyneura</taxon>
        <taxon>Panpulmonata</taxon>
        <taxon>Sacoglossa</taxon>
        <taxon>Placobranchoidea</taxon>
        <taxon>Plakobranchidae</taxon>
        <taxon>Elysia</taxon>
    </lineage>
</organism>
<dbReference type="PANTHER" id="PTHR48421">
    <property type="entry name" value="MYCBP-ASSOCIATED PROTEIN"/>
    <property type="match status" value="1"/>
</dbReference>
<dbReference type="PANTHER" id="PTHR48421:SF1">
    <property type="entry name" value="MYCBP-ASSOCIATED PROTEIN"/>
    <property type="match status" value="1"/>
</dbReference>
<dbReference type="Pfam" id="PF14646">
    <property type="entry name" value="MYCBPAP"/>
    <property type="match status" value="1"/>
</dbReference>
<accession>A0AAV4I1Z6</accession>
<comment type="caution">
    <text evidence="3">The sequence shown here is derived from an EMBL/GenBank/DDBJ whole genome shotgun (WGS) entry which is preliminary data.</text>
</comment>
<keyword evidence="4" id="KW-1185">Reference proteome</keyword>
<evidence type="ECO:0000256" key="2">
    <source>
        <dbReference type="SAM" id="MobiDB-lite"/>
    </source>
</evidence>
<proteinExistence type="predicted"/>
<evidence type="ECO:0000313" key="4">
    <source>
        <dbReference type="Proteomes" id="UP000762676"/>
    </source>
</evidence>
<dbReference type="InterPro" id="IPR013783">
    <property type="entry name" value="Ig-like_fold"/>
</dbReference>
<dbReference type="AlphaFoldDB" id="A0AAV4I1Z6"/>
<name>A0AAV4I1Z6_9GAST</name>
<keyword evidence="1" id="KW-0175">Coiled coil</keyword>
<feature type="region of interest" description="Disordered" evidence="2">
    <location>
        <begin position="315"/>
        <end position="336"/>
    </location>
</feature>
<gene>
    <name evidence="3" type="ORF">ElyMa_001170700</name>
</gene>
<evidence type="ECO:0000256" key="1">
    <source>
        <dbReference type="SAM" id="Coils"/>
    </source>
</evidence>
<feature type="coiled-coil region" evidence="1">
    <location>
        <begin position="480"/>
        <end position="507"/>
    </location>
</feature>
<dbReference type="Gene3D" id="2.60.40.10">
    <property type="entry name" value="Immunoglobulins"/>
    <property type="match status" value="1"/>
</dbReference>